<evidence type="ECO:0000256" key="1">
    <source>
        <dbReference type="SAM" id="MobiDB-lite"/>
    </source>
</evidence>
<proteinExistence type="predicted"/>
<dbReference type="SUPFAM" id="SSF53335">
    <property type="entry name" value="S-adenosyl-L-methionine-dependent methyltransferases"/>
    <property type="match status" value="1"/>
</dbReference>
<evidence type="ECO:0000313" key="3">
    <source>
        <dbReference type="Proteomes" id="UP001165065"/>
    </source>
</evidence>
<keyword evidence="3" id="KW-1185">Reference proteome</keyword>
<protein>
    <recommendedName>
        <fullName evidence="4">Methyltransferase domain-containing protein</fullName>
    </recommendedName>
</protein>
<dbReference type="Gene3D" id="3.40.50.150">
    <property type="entry name" value="Vaccinia Virus protein VP39"/>
    <property type="match status" value="1"/>
</dbReference>
<dbReference type="AlphaFoldDB" id="A0A9W7GFJ6"/>
<evidence type="ECO:0008006" key="4">
    <source>
        <dbReference type="Google" id="ProtNLM"/>
    </source>
</evidence>
<name>A0A9W7GFJ6_9STRA</name>
<sequence>MSILALNFTSKPQSVDWDTYIQNASLSPFVPTPDIVASRIFDTLGHPRRKGPPIEAVGGVVTAAKARTTHLDLGCGWGALNRASLGRPSVGRTVGVDNDSGMLREAESRVGVGEIEGTEVVWVEGNLQGCKDLREYLGLECTSALITTYMVTDGLKALRPLLGRALRDIEDCTVVTVDYEIEGWEGRKGGDIMGLTWHIYNRDSISDSTIASNVAKLRDSLSVLYGEKDAEKAMPLLRDVAGTWDGPEKDLGPIYRCLGDASMEVLDWSTARSSYTKSLSYLNNDDTDGEVGLSTTGLARSRKALRDYDGLGELYRVAVVSVGRGDKYADTESDMAESGIQRNPYLGWEYGDSLRREGKDFPVAAFVLDLAGDAFEGVGDPVRGYVAQVESCVALAEYDPEKAKAKLERVVPKSTQLSSRDVGLLQRAIGKECEGRVLLAALYWEGGDKTKAEDMFGEAEARLAQLEDDYVRRMEGKGGKDGGGSKRKGGFSIDESGPEVGEVSAAKFKKAEWVKNTLGWGDKNEERLRKFIKLG</sequence>
<organism evidence="2 3">
    <name type="scientific">Triparma columacea</name>
    <dbReference type="NCBI Taxonomy" id="722753"/>
    <lineage>
        <taxon>Eukaryota</taxon>
        <taxon>Sar</taxon>
        <taxon>Stramenopiles</taxon>
        <taxon>Ochrophyta</taxon>
        <taxon>Bolidophyceae</taxon>
        <taxon>Parmales</taxon>
        <taxon>Triparmaceae</taxon>
        <taxon>Triparma</taxon>
    </lineage>
</organism>
<dbReference type="InterPro" id="IPR029063">
    <property type="entry name" value="SAM-dependent_MTases_sf"/>
</dbReference>
<comment type="caution">
    <text evidence="2">The sequence shown here is derived from an EMBL/GenBank/DDBJ whole genome shotgun (WGS) entry which is preliminary data.</text>
</comment>
<dbReference type="OrthoDB" id="44193at2759"/>
<reference evidence="3" key="1">
    <citation type="journal article" date="2023" name="Commun. Biol.">
        <title>Genome analysis of Parmales, the sister group of diatoms, reveals the evolutionary specialization of diatoms from phago-mixotrophs to photoautotrophs.</title>
        <authorList>
            <person name="Ban H."/>
            <person name="Sato S."/>
            <person name="Yoshikawa S."/>
            <person name="Yamada K."/>
            <person name="Nakamura Y."/>
            <person name="Ichinomiya M."/>
            <person name="Sato N."/>
            <person name="Blanc-Mathieu R."/>
            <person name="Endo H."/>
            <person name="Kuwata A."/>
            <person name="Ogata H."/>
        </authorList>
    </citation>
    <scope>NUCLEOTIDE SEQUENCE [LARGE SCALE GENOMIC DNA]</scope>
</reference>
<dbReference type="Proteomes" id="UP001165065">
    <property type="component" value="Unassembled WGS sequence"/>
</dbReference>
<evidence type="ECO:0000313" key="2">
    <source>
        <dbReference type="EMBL" id="GMI45076.1"/>
    </source>
</evidence>
<dbReference type="EMBL" id="BRYA01001533">
    <property type="protein sequence ID" value="GMI45076.1"/>
    <property type="molecule type" value="Genomic_DNA"/>
</dbReference>
<feature type="compositionally biased region" description="Basic and acidic residues" evidence="1">
    <location>
        <begin position="474"/>
        <end position="484"/>
    </location>
</feature>
<feature type="region of interest" description="Disordered" evidence="1">
    <location>
        <begin position="474"/>
        <end position="499"/>
    </location>
</feature>
<gene>
    <name evidence="2" type="ORF">TrCOL_g145</name>
</gene>
<accession>A0A9W7GFJ6</accession>